<name>A0A1G8GUS3_9MICO</name>
<dbReference type="AlphaFoldDB" id="A0A1G8GUS3"/>
<dbReference type="OrthoDB" id="956698at2"/>
<proteinExistence type="predicted"/>
<feature type="domain" description="HTH tetR-type" evidence="5">
    <location>
        <begin position="11"/>
        <end position="71"/>
    </location>
</feature>
<protein>
    <submittedName>
        <fullName evidence="6">DNA-binding transcriptional regulator, AcrR family</fullName>
    </submittedName>
</protein>
<evidence type="ECO:0000259" key="5">
    <source>
        <dbReference type="PROSITE" id="PS50977"/>
    </source>
</evidence>
<reference evidence="7" key="1">
    <citation type="submission" date="2016-10" db="EMBL/GenBank/DDBJ databases">
        <authorList>
            <person name="Varghese N."/>
            <person name="Submissions S."/>
        </authorList>
    </citation>
    <scope>NUCLEOTIDE SEQUENCE [LARGE SCALE GENOMIC DNA]</scope>
    <source>
        <strain evidence="7">DSM 22002</strain>
    </source>
</reference>
<sequence>MAAGVRGRPRSSSVADLEEAAVELFLEQGYESTSIDDIARRAGISRSAFFGYVGAKSDLLWHDVDQVVVRVRLVDGMQRAAVVESIAVALEPWADRVPWMLRETAIMGTDAVLRQSAFERLEPLVARVERALRGSEGRAALPAAAGLVAAIATGIVEWSHDGRSRGSAADAARRAARCMDG</sequence>
<dbReference type="PROSITE" id="PS50977">
    <property type="entry name" value="HTH_TETR_2"/>
    <property type="match status" value="1"/>
</dbReference>
<evidence type="ECO:0000313" key="7">
    <source>
        <dbReference type="Proteomes" id="UP000198822"/>
    </source>
</evidence>
<dbReference type="RefSeq" id="WP_092506443.1">
    <property type="nucleotide sequence ID" value="NZ_LT629695.1"/>
</dbReference>
<dbReference type="GO" id="GO:0003700">
    <property type="term" value="F:DNA-binding transcription factor activity"/>
    <property type="evidence" value="ECO:0007669"/>
    <property type="project" value="TreeGrafter"/>
</dbReference>
<organism evidence="6 7">
    <name type="scientific">Agrococcus jejuensis</name>
    <dbReference type="NCBI Taxonomy" id="399736"/>
    <lineage>
        <taxon>Bacteria</taxon>
        <taxon>Bacillati</taxon>
        <taxon>Actinomycetota</taxon>
        <taxon>Actinomycetes</taxon>
        <taxon>Micrococcales</taxon>
        <taxon>Microbacteriaceae</taxon>
        <taxon>Agrococcus</taxon>
    </lineage>
</organism>
<gene>
    <name evidence="6" type="ORF">SAMN04489720_3076</name>
</gene>
<dbReference type="Pfam" id="PF00440">
    <property type="entry name" value="TetR_N"/>
    <property type="match status" value="1"/>
</dbReference>
<evidence type="ECO:0000313" key="6">
    <source>
        <dbReference type="EMBL" id="SDH98030.1"/>
    </source>
</evidence>
<evidence type="ECO:0000256" key="3">
    <source>
        <dbReference type="ARBA" id="ARBA00023163"/>
    </source>
</evidence>
<accession>A0A1G8GUS3</accession>
<dbReference type="PANTHER" id="PTHR30055">
    <property type="entry name" value="HTH-TYPE TRANSCRIPTIONAL REGULATOR RUTR"/>
    <property type="match status" value="1"/>
</dbReference>
<dbReference type="InterPro" id="IPR009057">
    <property type="entry name" value="Homeodomain-like_sf"/>
</dbReference>
<keyword evidence="2 4" id="KW-0238">DNA-binding</keyword>
<dbReference type="EMBL" id="LT629695">
    <property type="protein sequence ID" value="SDH98030.1"/>
    <property type="molecule type" value="Genomic_DNA"/>
</dbReference>
<feature type="DNA-binding region" description="H-T-H motif" evidence="4">
    <location>
        <begin position="34"/>
        <end position="53"/>
    </location>
</feature>
<dbReference type="SUPFAM" id="SSF46689">
    <property type="entry name" value="Homeodomain-like"/>
    <property type="match status" value="1"/>
</dbReference>
<keyword evidence="3" id="KW-0804">Transcription</keyword>
<evidence type="ECO:0000256" key="2">
    <source>
        <dbReference type="ARBA" id="ARBA00023125"/>
    </source>
</evidence>
<dbReference type="STRING" id="399736.SAMN04489720_3076"/>
<dbReference type="GO" id="GO:0000976">
    <property type="term" value="F:transcription cis-regulatory region binding"/>
    <property type="evidence" value="ECO:0007669"/>
    <property type="project" value="TreeGrafter"/>
</dbReference>
<dbReference type="Gene3D" id="1.10.357.10">
    <property type="entry name" value="Tetracycline Repressor, domain 2"/>
    <property type="match status" value="1"/>
</dbReference>
<keyword evidence="7" id="KW-1185">Reference proteome</keyword>
<dbReference type="Proteomes" id="UP000198822">
    <property type="component" value="Chromosome I"/>
</dbReference>
<dbReference type="InterPro" id="IPR050109">
    <property type="entry name" value="HTH-type_TetR-like_transc_reg"/>
</dbReference>
<dbReference type="PANTHER" id="PTHR30055:SF238">
    <property type="entry name" value="MYCOFACTOCIN BIOSYNTHESIS TRANSCRIPTIONAL REGULATOR MFTR-RELATED"/>
    <property type="match status" value="1"/>
</dbReference>
<evidence type="ECO:0000256" key="4">
    <source>
        <dbReference type="PROSITE-ProRule" id="PRU00335"/>
    </source>
</evidence>
<dbReference type="InterPro" id="IPR001647">
    <property type="entry name" value="HTH_TetR"/>
</dbReference>
<evidence type="ECO:0000256" key="1">
    <source>
        <dbReference type="ARBA" id="ARBA00023015"/>
    </source>
</evidence>
<keyword evidence="1" id="KW-0805">Transcription regulation</keyword>
<dbReference type="PRINTS" id="PR00455">
    <property type="entry name" value="HTHTETR"/>
</dbReference>